<sequence>MDVVFTYEPKEDFRVELKREFPDQQFHFCKNVKEAGEILAEAQIAVTMGEDLTPEILENCQQLKWIMVTSAGLEKMPFDSIRERGIMVTNARGIHKIPMAEFTLGLMLQHAKKFPVIGEQEKEKTWSRRIGSAELHDHVLLVLGAGAIGGEVARLSKAFGMKVIGINSSGEAKDHFDEMYTFEGMDKVLGSADYIVSVLPSTKETRSLLTIDHFKAMKESAAFINIGRGDLVEEEVLLRAAGDHLVEKIYLDVFKDEPLPADHPFWEEESITITPHVSSITEHYMPRALSIFKTNLLAYHNGEELINIIDTERGY</sequence>
<dbReference type="AlphaFoldDB" id="A0A0M0G3H5"/>
<dbReference type="CDD" id="cd05300">
    <property type="entry name" value="2-Hacid_dh_1"/>
    <property type="match status" value="1"/>
</dbReference>
<gene>
    <name evidence="7" type="ORF">AF331_09960</name>
</gene>
<evidence type="ECO:0000256" key="2">
    <source>
        <dbReference type="ARBA" id="ARBA00023002"/>
    </source>
</evidence>
<evidence type="ECO:0000259" key="6">
    <source>
        <dbReference type="Pfam" id="PF02826"/>
    </source>
</evidence>
<accession>A0A0M0G3H5</accession>
<name>A0A0M0G3H5_9BACI</name>
<protein>
    <submittedName>
        <fullName evidence="7">3-phosphoglycerate dehydrogenase</fullName>
    </submittedName>
</protein>
<dbReference type="PANTHER" id="PTHR43333:SF1">
    <property type="entry name" value="D-ISOMER SPECIFIC 2-HYDROXYACID DEHYDROGENASE NAD-BINDING DOMAIN-CONTAINING PROTEIN"/>
    <property type="match status" value="1"/>
</dbReference>
<keyword evidence="2 4" id="KW-0560">Oxidoreductase</keyword>
<dbReference type="SUPFAM" id="SSF52283">
    <property type="entry name" value="Formate/glycerate dehydrogenase catalytic domain-like"/>
    <property type="match status" value="1"/>
</dbReference>
<reference evidence="8" key="1">
    <citation type="submission" date="2015-07" db="EMBL/GenBank/DDBJ databases">
        <title>Fjat-14235 jcm11544.</title>
        <authorList>
            <person name="Liu B."/>
            <person name="Wang J."/>
            <person name="Zhu Y."/>
            <person name="Liu G."/>
            <person name="Chen Q."/>
            <person name="Chen Z."/>
            <person name="Lan J."/>
            <person name="Che J."/>
            <person name="Ge C."/>
            <person name="Shi H."/>
            <person name="Pan Z."/>
            <person name="Liu X."/>
        </authorList>
    </citation>
    <scope>NUCLEOTIDE SEQUENCE [LARGE SCALE GENOMIC DNA]</scope>
    <source>
        <strain evidence="8">JCM 11544</strain>
    </source>
</reference>
<organism evidence="7 8">
    <name type="scientific">Rossellomorea marisflavi</name>
    <dbReference type="NCBI Taxonomy" id="189381"/>
    <lineage>
        <taxon>Bacteria</taxon>
        <taxon>Bacillati</taxon>
        <taxon>Bacillota</taxon>
        <taxon>Bacilli</taxon>
        <taxon>Bacillales</taxon>
        <taxon>Bacillaceae</taxon>
        <taxon>Rossellomorea</taxon>
    </lineage>
</organism>
<feature type="domain" description="D-isomer specific 2-hydroxyacid dehydrogenase NAD-binding" evidence="6">
    <location>
        <begin position="104"/>
        <end position="278"/>
    </location>
</feature>
<keyword evidence="3" id="KW-0520">NAD</keyword>
<evidence type="ECO:0000256" key="4">
    <source>
        <dbReference type="RuleBase" id="RU003719"/>
    </source>
</evidence>
<dbReference type="PANTHER" id="PTHR43333">
    <property type="entry name" value="2-HACID_DH_C DOMAIN-CONTAINING PROTEIN"/>
    <property type="match status" value="1"/>
</dbReference>
<evidence type="ECO:0000313" key="8">
    <source>
        <dbReference type="Proteomes" id="UP000037405"/>
    </source>
</evidence>
<dbReference type="SUPFAM" id="SSF51735">
    <property type="entry name" value="NAD(P)-binding Rossmann-fold domains"/>
    <property type="match status" value="1"/>
</dbReference>
<dbReference type="InterPro" id="IPR006139">
    <property type="entry name" value="D-isomer_2_OHA_DH_cat_dom"/>
</dbReference>
<evidence type="ECO:0000256" key="1">
    <source>
        <dbReference type="ARBA" id="ARBA00005854"/>
    </source>
</evidence>
<feature type="domain" description="D-isomer specific 2-hydroxyacid dehydrogenase catalytic" evidence="5">
    <location>
        <begin position="29"/>
        <end position="309"/>
    </location>
</feature>
<dbReference type="Pfam" id="PF00389">
    <property type="entry name" value="2-Hacid_dh"/>
    <property type="match status" value="1"/>
</dbReference>
<evidence type="ECO:0000256" key="3">
    <source>
        <dbReference type="ARBA" id="ARBA00023027"/>
    </source>
</evidence>
<dbReference type="InterPro" id="IPR036291">
    <property type="entry name" value="NAD(P)-bd_dom_sf"/>
</dbReference>
<dbReference type="InterPro" id="IPR006140">
    <property type="entry name" value="D-isomer_DH_NAD-bd"/>
</dbReference>
<dbReference type="Proteomes" id="UP000037405">
    <property type="component" value="Unassembled WGS sequence"/>
</dbReference>
<dbReference type="STRING" id="189381.GCA_900166615_01900"/>
<comment type="caution">
    <text evidence="7">The sequence shown here is derived from an EMBL/GenBank/DDBJ whole genome shotgun (WGS) entry which is preliminary data.</text>
</comment>
<dbReference type="EMBL" id="LGUE01000004">
    <property type="protein sequence ID" value="KON84385.1"/>
    <property type="molecule type" value="Genomic_DNA"/>
</dbReference>
<dbReference type="GO" id="GO:0051287">
    <property type="term" value="F:NAD binding"/>
    <property type="evidence" value="ECO:0007669"/>
    <property type="project" value="InterPro"/>
</dbReference>
<keyword evidence="8" id="KW-1185">Reference proteome</keyword>
<proteinExistence type="inferred from homology"/>
<dbReference type="Pfam" id="PF02826">
    <property type="entry name" value="2-Hacid_dh_C"/>
    <property type="match status" value="1"/>
</dbReference>
<comment type="similarity">
    <text evidence="1 4">Belongs to the D-isomer specific 2-hydroxyacid dehydrogenase family.</text>
</comment>
<dbReference type="Gene3D" id="3.40.50.720">
    <property type="entry name" value="NAD(P)-binding Rossmann-like Domain"/>
    <property type="match status" value="2"/>
</dbReference>
<dbReference type="PATRIC" id="fig|189381.12.peg.1988"/>
<dbReference type="GO" id="GO:0016616">
    <property type="term" value="F:oxidoreductase activity, acting on the CH-OH group of donors, NAD or NADP as acceptor"/>
    <property type="evidence" value="ECO:0007669"/>
    <property type="project" value="InterPro"/>
</dbReference>
<evidence type="ECO:0000313" key="7">
    <source>
        <dbReference type="EMBL" id="KON84385.1"/>
    </source>
</evidence>
<evidence type="ECO:0000259" key="5">
    <source>
        <dbReference type="Pfam" id="PF00389"/>
    </source>
</evidence>
<dbReference type="OrthoDB" id="9805416at2"/>